<evidence type="ECO:0000313" key="4">
    <source>
        <dbReference type="Proteomes" id="UP001150538"/>
    </source>
</evidence>
<evidence type="ECO:0008006" key="5">
    <source>
        <dbReference type="Google" id="ProtNLM"/>
    </source>
</evidence>
<protein>
    <recommendedName>
        <fullName evidence="5">Chitin-binding type-2 domain-containing protein</fullName>
    </recommendedName>
</protein>
<evidence type="ECO:0000256" key="2">
    <source>
        <dbReference type="SAM" id="SignalP"/>
    </source>
</evidence>
<feature type="region of interest" description="Disordered" evidence="1">
    <location>
        <begin position="34"/>
        <end position="67"/>
    </location>
</feature>
<evidence type="ECO:0000256" key="1">
    <source>
        <dbReference type="SAM" id="MobiDB-lite"/>
    </source>
</evidence>
<accession>A0A9W8A1E3</accession>
<reference evidence="3" key="1">
    <citation type="submission" date="2022-07" db="EMBL/GenBank/DDBJ databases">
        <title>Phylogenomic reconstructions and comparative analyses of Kickxellomycotina fungi.</title>
        <authorList>
            <person name="Reynolds N.K."/>
            <person name="Stajich J.E."/>
            <person name="Barry K."/>
            <person name="Grigoriev I.V."/>
            <person name="Crous P."/>
            <person name="Smith M.E."/>
        </authorList>
    </citation>
    <scope>NUCLEOTIDE SEQUENCE</scope>
    <source>
        <strain evidence="3">NBRC 100468</strain>
    </source>
</reference>
<feature type="region of interest" description="Disordered" evidence="1">
    <location>
        <begin position="107"/>
        <end position="132"/>
    </location>
</feature>
<proteinExistence type="predicted"/>
<sequence length="132" mass="15009">MIITRRSCRSKKVILIVTILILILIVRLTISSPIPEEDEDNEDDEDEDIKKNCTPDSRDRLKCGKNKPNKTSFFYGCKNHLFVYTNCSNDSICVETGNGEVTCKYKDSLSDSNPDLSPEKNKNGKDEDDENE</sequence>
<gene>
    <name evidence="3" type="ORF">H4219_003911</name>
</gene>
<dbReference type="Proteomes" id="UP001150538">
    <property type="component" value="Unassembled WGS sequence"/>
</dbReference>
<feature type="compositionally biased region" description="Acidic residues" evidence="1">
    <location>
        <begin position="35"/>
        <end position="47"/>
    </location>
</feature>
<feature type="chain" id="PRO_5040866945" description="Chitin-binding type-2 domain-containing protein" evidence="2">
    <location>
        <begin position="32"/>
        <end position="132"/>
    </location>
</feature>
<comment type="caution">
    <text evidence="3">The sequence shown here is derived from an EMBL/GenBank/DDBJ whole genome shotgun (WGS) entry which is preliminary data.</text>
</comment>
<name>A0A9W8A1E3_9FUNG</name>
<dbReference type="EMBL" id="JANBPU010000111">
    <property type="protein sequence ID" value="KAJ1916198.1"/>
    <property type="molecule type" value="Genomic_DNA"/>
</dbReference>
<feature type="compositionally biased region" description="Basic and acidic residues" evidence="1">
    <location>
        <begin position="48"/>
        <end position="62"/>
    </location>
</feature>
<dbReference type="AlphaFoldDB" id="A0A9W8A1E3"/>
<feature type="signal peptide" evidence="2">
    <location>
        <begin position="1"/>
        <end position="31"/>
    </location>
</feature>
<keyword evidence="4" id="KW-1185">Reference proteome</keyword>
<evidence type="ECO:0000313" key="3">
    <source>
        <dbReference type="EMBL" id="KAJ1916198.1"/>
    </source>
</evidence>
<organism evidence="3 4">
    <name type="scientific">Mycoemilia scoparia</name>
    <dbReference type="NCBI Taxonomy" id="417184"/>
    <lineage>
        <taxon>Eukaryota</taxon>
        <taxon>Fungi</taxon>
        <taxon>Fungi incertae sedis</taxon>
        <taxon>Zoopagomycota</taxon>
        <taxon>Kickxellomycotina</taxon>
        <taxon>Kickxellomycetes</taxon>
        <taxon>Kickxellales</taxon>
        <taxon>Kickxellaceae</taxon>
        <taxon>Mycoemilia</taxon>
    </lineage>
</organism>
<keyword evidence="2" id="KW-0732">Signal</keyword>